<accession>A0ABV4FT96</accession>
<evidence type="ECO:0000313" key="1">
    <source>
        <dbReference type="EMBL" id="MEY9454830.1"/>
    </source>
</evidence>
<gene>
    <name evidence="1" type="ORF">ABIG07_003778</name>
</gene>
<sequence length="30" mass="3618">MLRAYPHYRRCDEATIERMIDGDLKEQPLP</sequence>
<comment type="caution">
    <text evidence="1">The sequence shown here is derived from an EMBL/GenBank/DDBJ whole genome shotgun (WGS) entry which is preliminary data.</text>
</comment>
<evidence type="ECO:0000313" key="2">
    <source>
        <dbReference type="Proteomes" id="UP001565369"/>
    </source>
</evidence>
<reference evidence="1 2" key="1">
    <citation type="submission" date="2024-07" db="EMBL/GenBank/DDBJ databases">
        <title>Genomic Encyclopedia of Type Strains, Phase V (KMG-V): Genome sequencing to study the core and pangenomes of soil and plant-associated prokaryotes.</title>
        <authorList>
            <person name="Whitman W."/>
        </authorList>
    </citation>
    <scope>NUCLEOTIDE SEQUENCE [LARGE SCALE GENOMIC DNA]</scope>
    <source>
        <strain evidence="1 2">USDA 152</strain>
    </source>
</reference>
<proteinExistence type="predicted"/>
<protein>
    <submittedName>
        <fullName evidence="1">Uncharacterized protein</fullName>
    </submittedName>
</protein>
<dbReference type="EMBL" id="JBGBZJ010000003">
    <property type="protein sequence ID" value="MEY9454830.1"/>
    <property type="molecule type" value="Genomic_DNA"/>
</dbReference>
<organism evidence="1 2">
    <name type="scientific">Bradyrhizobium ottawaense</name>
    <dbReference type="NCBI Taxonomy" id="931866"/>
    <lineage>
        <taxon>Bacteria</taxon>
        <taxon>Pseudomonadati</taxon>
        <taxon>Pseudomonadota</taxon>
        <taxon>Alphaproteobacteria</taxon>
        <taxon>Hyphomicrobiales</taxon>
        <taxon>Nitrobacteraceae</taxon>
        <taxon>Bradyrhizobium</taxon>
    </lineage>
</organism>
<name>A0ABV4FT96_9BRAD</name>
<dbReference type="Proteomes" id="UP001565369">
    <property type="component" value="Unassembled WGS sequence"/>
</dbReference>
<keyword evidence="2" id="KW-1185">Reference proteome</keyword>